<evidence type="ECO:0000259" key="4">
    <source>
        <dbReference type="PROSITE" id="PS51109"/>
    </source>
</evidence>
<evidence type="ECO:0000313" key="5">
    <source>
        <dbReference type="EMBL" id="MBZ2196684.1"/>
    </source>
</evidence>
<gene>
    <name evidence="5" type="ORF">KCQ71_11005</name>
</gene>
<accession>A0ABS7S8K6</accession>
<dbReference type="Gene3D" id="1.10.530.10">
    <property type="match status" value="1"/>
</dbReference>
<protein>
    <submittedName>
        <fullName evidence="5">G5 domain-containing protein</fullName>
    </submittedName>
</protein>
<sequence>MSVDKTGSRHRADSPATTEIPRPLRRLIGVGGLVVVLAGSLAFATTQADDLDPQSVVGDAGAAPEVTGRDNVWAQVSRGELPRTALEAENEVTFTVTVDGQDLEITSNALTLADALIDNGIVVGVDDQVSSEMNQQATDGDTVTIARVGTQYGAETATIPFETVERETSALPAGTTRVDTEGVEGSQVTAFTATYENGVEVSRTNSAVILVSEPVDEVVLVGTGRTTTAASPEDSGSSSAPSGSYSGTDPRGIAQQMVAARGWDSSQWSCLDRLWQKESNWNPYAQNAGSGAYGIPQSLPGSKMASAGSDWRTNPATQITWGLNYISGRYGTPCGAWGHSQSVGWY</sequence>
<dbReference type="Proteomes" id="UP000826651">
    <property type="component" value="Unassembled WGS sequence"/>
</dbReference>
<dbReference type="InterPro" id="IPR023346">
    <property type="entry name" value="Lysozyme-like_dom_sf"/>
</dbReference>
<dbReference type="PROSITE" id="PS51109">
    <property type="entry name" value="G5"/>
    <property type="match status" value="1"/>
</dbReference>
<evidence type="ECO:0000256" key="1">
    <source>
        <dbReference type="ARBA" id="ARBA00022729"/>
    </source>
</evidence>
<organism evidence="5 6">
    <name type="scientific">Occultella gossypii</name>
    <dbReference type="NCBI Taxonomy" id="2800820"/>
    <lineage>
        <taxon>Bacteria</taxon>
        <taxon>Bacillati</taxon>
        <taxon>Actinomycetota</taxon>
        <taxon>Actinomycetes</taxon>
        <taxon>Micrococcales</taxon>
        <taxon>Ruaniaceae</taxon>
        <taxon>Occultella</taxon>
    </lineage>
</organism>
<keyword evidence="1" id="KW-0732">Signal</keyword>
<feature type="compositionally biased region" description="Low complexity" evidence="2">
    <location>
        <begin position="229"/>
        <end position="247"/>
    </location>
</feature>
<comment type="caution">
    <text evidence="5">The sequence shown here is derived from an EMBL/GenBank/DDBJ whole genome shotgun (WGS) entry which is preliminary data.</text>
</comment>
<evidence type="ECO:0000256" key="3">
    <source>
        <dbReference type="SAM" id="Phobius"/>
    </source>
</evidence>
<proteinExistence type="predicted"/>
<feature type="region of interest" description="Disordered" evidence="2">
    <location>
        <begin position="226"/>
        <end position="250"/>
    </location>
</feature>
<dbReference type="Gene3D" id="2.20.230.10">
    <property type="entry name" value="Resuscitation-promoting factor rpfb"/>
    <property type="match status" value="1"/>
</dbReference>
<evidence type="ECO:0000256" key="2">
    <source>
        <dbReference type="SAM" id="MobiDB-lite"/>
    </source>
</evidence>
<keyword evidence="3" id="KW-1133">Transmembrane helix</keyword>
<dbReference type="InterPro" id="IPR008258">
    <property type="entry name" value="Transglycosylase_SLT_dom_1"/>
</dbReference>
<dbReference type="SMART" id="SM01208">
    <property type="entry name" value="G5"/>
    <property type="match status" value="1"/>
</dbReference>
<evidence type="ECO:0000313" key="6">
    <source>
        <dbReference type="Proteomes" id="UP000826651"/>
    </source>
</evidence>
<dbReference type="InterPro" id="IPR007137">
    <property type="entry name" value="DUF348"/>
</dbReference>
<dbReference type="Pfam" id="PF03990">
    <property type="entry name" value="DUF348"/>
    <property type="match status" value="1"/>
</dbReference>
<dbReference type="Pfam" id="PF01464">
    <property type="entry name" value="SLT"/>
    <property type="match status" value="1"/>
</dbReference>
<keyword evidence="3" id="KW-0472">Membrane</keyword>
<feature type="transmembrane region" description="Helical" evidence="3">
    <location>
        <begin position="27"/>
        <end position="45"/>
    </location>
</feature>
<dbReference type="InterPro" id="IPR011098">
    <property type="entry name" value="G5_dom"/>
</dbReference>
<keyword evidence="6" id="KW-1185">Reference proteome</keyword>
<dbReference type="RefSeq" id="WP_223405757.1">
    <property type="nucleotide sequence ID" value="NZ_JAGSHT010000010.1"/>
</dbReference>
<dbReference type="Pfam" id="PF07501">
    <property type="entry name" value="G5"/>
    <property type="match status" value="1"/>
</dbReference>
<name>A0ABS7S8K6_9MICO</name>
<reference evidence="5 6" key="1">
    <citation type="submission" date="2021-04" db="EMBL/GenBank/DDBJ databases">
        <title>Ruania sp. nov., isolated from sandy soil of mangrove forest.</title>
        <authorList>
            <person name="Ge X."/>
            <person name="Huang R."/>
            <person name="Liu W."/>
        </authorList>
    </citation>
    <scope>NUCLEOTIDE SEQUENCE [LARGE SCALE GENOMIC DNA]</scope>
    <source>
        <strain evidence="5 6">N2-46</strain>
    </source>
</reference>
<keyword evidence="3" id="KW-0812">Transmembrane</keyword>
<feature type="domain" description="G5" evidence="4">
    <location>
        <begin position="145"/>
        <end position="225"/>
    </location>
</feature>
<dbReference type="EMBL" id="JAGSHT010000010">
    <property type="protein sequence ID" value="MBZ2196684.1"/>
    <property type="molecule type" value="Genomic_DNA"/>
</dbReference>
<dbReference type="SUPFAM" id="SSF53955">
    <property type="entry name" value="Lysozyme-like"/>
    <property type="match status" value="1"/>
</dbReference>